<evidence type="ECO:0000259" key="12">
    <source>
        <dbReference type="Pfam" id="PF01210"/>
    </source>
</evidence>
<dbReference type="PANTHER" id="PTHR11728:SF1">
    <property type="entry name" value="GLYCEROL-3-PHOSPHATE DEHYDROGENASE [NAD(+)] 2, CHLOROPLASTIC"/>
    <property type="match status" value="1"/>
</dbReference>
<feature type="domain" description="Glycerol-3-phosphate dehydrogenase NAD-dependent C-terminal" evidence="13">
    <location>
        <begin position="176"/>
        <end position="317"/>
    </location>
</feature>
<dbReference type="GO" id="GO:0046168">
    <property type="term" value="P:glycerol-3-phosphate catabolic process"/>
    <property type="evidence" value="ECO:0007669"/>
    <property type="project" value="InterPro"/>
</dbReference>
<dbReference type="AlphaFoldDB" id="A0A372MF56"/>
<dbReference type="PANTHER" id="PTHR11728">
    <property type="entry name" value="GLYCEROL-3-PHOSPHATE DEHYDROGENASE"/>
    <property type="match status" value="1"/>
</dbReference>
<dbReference type="Gene3D" id="3.40.50.720">
    <property type="entry name" value="NAD(P)-binding Rossmann-like Domain"/>
    <property type="match status" value="1"/>
</dbReference>
<evidence type="ECO:0000256" key="8">
    <source>
        <dbReference type="PIRSR" id="PIRSR000114-2"/>
    </source>
</evidence>
<dbReference type="GO" id="GO:0008654">
    <property type="term" value="P:phospholipid biosynthetic process"/>
    <property type="evidence" value="ECO:0007669"/>
    <property type="project" value="UniProtKB-KW"/>
</dbReference>
<keyword evidence="2" id="KW-0444">Lipid biosynthesis</keyword>
<feature type="binding site" evidence="9">
    <location>
        <position position="136"/>
    </location>
    <ligand>
        <name>NAD(+)</name>
        <dbReference type="ChEBI" id="CHEBI:57540"/>
    </ligand>
</feature>
<evidence type="ECO:0000313" key="15">
    <source>
        <dbReference type="Proteomes" id="UP000264002"/>
    </source>
</evidence>
<comment type="similarity">
    <text evidence="1 10">Belongs to the NAD-dependent glycerol-3-phosphate dehydrogenase family.</text>
</comment>
<dbReference type="Proteomes" id="UP000264002">
    <property type="component" value="Unassembled WGS sequence"/>
</dbReference>
<dbReference type="PRINTS" id="PR00077">
    <property type="entry name" value="GPDHDRGNASE"/>
</dbReference>
<dbReference type="PIRSF" id="PIRSF000114">
    <property type="entry name" value="Glycerol-3-P_dh"/>
    <property type="match status" value="1"/>
</dbReference>
<comment type="caution">
    <text evidence="14">The sequence shown here is derived from an EMBL/GenBank/DDBJ whole genome shotgun (WGS) entry which is preliminary data.</text>
</comment>
<evidence type="ECO:0000256" key="10">
    <source>
        <dbReference type="RuleBase" id="RU000437"/>
    </source>
</evidence>
<dbReference type="Gene3D" id="1.10.1040.10">
    <property type="entry name" value="N-(1-d-carboxylethyl)-l-norvaline Dehydrogenase, domain 2"/>
    <property type="match status" value="1"/>
</dbReference>
<keyword evidence="15" id="KW-1185">Reference proteome</keyword>
<dbReference type="RefSeq" id="WP_117330751.1">
    <property type="nucleotide sequence ID" value="NZ_QUWK01000009.1"/>
</dbReference>
<feature type="domain" description="Glycerol-3-phosphate dehydrogenase NAD-dependent N-terminal" evidence="12">
    <location>
        <begin position="7"/>
        <end position="154"/>
    </location>
</feature>
<reference evidence="15" key="1">
    <citation type="submission" date="2018-08" db="EMBL/GenBank/DDBJ databases">
        <authorList>
            <person name="Grouzdev D.S."/>
            <person name="Krutkina M.S."/>
        </authorList>
    </citation>
    <scope>NUCLEOTIDE SEQUENCE [LARGE SCALE GENOMIC DNA]</scope>
    <source>
        <strain evidence="15">4-11</strain>
    </source>
</reference>
<evidence type="ECO:0000256" key="1">
    <source>
        <dbReference type="ARBA" id="ARBA00011009"/>
    </source>
</evidence>
<evidence type="ECO:0000256" key="2">
    <source>
        <dbReference type="ARBA" id="ARBA00022516"/>
    </source>
</evidence>
<gene>
    <name evidence="14" type="ORF">DYP60_09415</name>
</gene>
<dbReference type="InterPro" id="IPR006109">
    <property type="entry name" value="G3P_DH_NAD-dep_C"/>
</dbReference>
<evidence type="ECO:0000256" key="7">
    <source>
        <dbReference type="PIRSR" id="PIRSR000114-1"/>
    </source>
</evidence>
<protein>
    <recommendedName>
        <fullName evidence="11">Glycerol-3-phosphate dehydrogenase</fullName>
        <ecNumber evidence="11">1.1.1.94</ecNumber>
    </recommendedName>
</protein>
<reference evidence="14 15" key="2">
    <citation type="submission" date="2018-09" db="EMBL/GenBank/DDBJ databases">
        <title>Genome of Sphaerochaeta halotolerans strain 4-11.</title>
        <authorList>
            <person name="Nazina T.N."/>
            <person name="Sokolova D.S."/>
        </authorList>
    </citation>
    <scope>NUCLEOTIDE SEQUENCE [LARGE SCALE GENOMIC DNA]</scope>
    <source>
        <strain evidence="14 15">4-11</strain>
    </source>
</reference>
<dbReference type="Pfam" id="PF01210">
    <property type="entry name" value="NAD_Gly3P_dh_N"/>
    <property type="match status" value="1"/>
</dbReference>
<dbReference type="GO" id="GO:0005975">
    <property type="term" value="P:carbohydrate metabolic process"/>
    <property type="evidence" value="ECO:0007669"/>
    <property type="project" value="InterPro"/>
</dbReference>
<keyword evidence="9 10" id="KW-0520">NAD</keyword>
<feature type="binding site" evidence="9">
    <location>
        <position position="251"/>
    </location>
    <ligand>
        <name>NAD(+)</name>
        <dbReference type="ChEBI" id="CHEBI:57540"/>
    </ligand>
</feature>
<sequence>MPYHNTIVIAGAGVFGTAMAERLSWNTNNTVILWSIEKDVVEDINRNHRNTKYFPTHFLNTSIRATSDKQIFRSADCILLVIPSKVIISFTEEIKEYTKEDCLVINLAKGMSDDGAFITEQIPFPRTASMKGPTFAIEVLHGLPSSFTFGGKREDYDRFKKEVLKDTGLYLDYTDDIRSVELMSILKNMYAIAIGLVSGRFNSPNVDFLIYTKAVGEMRHFLSLFGCSTETIFCYCGLGDLGLTSLNDLSRNRTLGLLMGKGFSIDNSGSSATVIEGSRTVKLMGELTRERHVEEEFPLVQALYRMMYEQEDLNDYMRAVFN</sequence>
<keyword evidence="4" id="KW-0443">Lipid metabolism</keyword>
<dbReference type="InterPro" id="IPR008927">
    <property type="entry name" value="6-PGluconate_DH-like_C_sf"/>
</dbReference>
<comment type="catalytic activity">
    <reaction evidence="11">
        <text>sn-glycerol 3-phosphate + NADP(+) = dihydroxyacetone phosphate + NADPH + H(+)</text>
        <dbReference type="Rhea" id="RHEA:11096"/>
        <dbReference type="ChEBI" id="CHEBI:15378"/>
        <dbReference type="ChEBI" id="CHEBI:57597"/>
        <dbReference type="ChEBI" id="CHEBI:57642"/>
        <dbReference type="ChEBI" id="CHEBI:57783"/>
        <dbReference type="ChEBI" id="CHEBI:58349"/>
        <dbReference type="EC" id="1.1.1.94"/>
    </reaction>
</comment>
<feature type="active site" description="Proton acceptor" evidence="7">
    <location>
        <position position="187"/>
    </location>
</feature>
<dbReference type="InterPro" id="IPR011128">
    <property type="entry name" value="G3P_DH_NAD-dep_N"/>
</dbReference>
<feature type="binding site" evidence="9">
    <location>
        <begin position="11"/>
        <end position="16"/>
    </location>
    <ligand>
        <name>NAD(+)</name>
        <dbReference type="ChEBI" id="CHEBI:57540"/>
    </ligand>
</feature>
<keyword evidence="6" id="KW-1208">Phospholipid metabolism</keyword>
<evidence type="ECO:0000256" key="5">
    <source>
        <dbReference type="ARBA" id="ARBA00023209"/>
    </source>
</evidence>
<evidence type="ECO:0000256" key="6">
    <source>
        <dbReference type="ARBA" id="ARBA00023264"/>
    </source>
</evidence>
<dbReference type="GO" id="GO:0051287">
    <property type="term" value="F:NAD binding"/>
    <property type="evidence" value="ECO:0007669"/>
    <property type="project" value="InterPro"/>
</dbReference>
<name>A0A372MF56_9SPIR</name>
<dbReference type="GO" id="GO:0005829">
    <property type="term" value="C:cytosol"/>
    <property type="evidence" value="ECO:0007669"/>
    <property type="project" value="TreeGrafter"/>
</dbReference>
<dbReference type="SUPFAM" id="SSF48179">
    <property type="entry name" value="6-phosphogluconate dehydrogenase C-terminal domain-like"/>
    <property type="match status" value="1"/>
</dbReference>
<evidence type="ECO:0000259" key="13">
    <source>
        <dbReference type="Pfam" id="PF07479"/>
    </source>
</evidence>
<feature type="binding site" evidence="8">
    <location>
        <position position="109"/>
    </location>
    <ligand>
        <name>substrate</name>
    </ligand>
</feature>
<dbReference type="SUPFAM" id="SSF51735">
    <property type="entry name" value="NAD(P)-binding Rossmann-fold domains"/>
    <property type="match status" value="1"/>
</dbReference>
<evidence type="ECO:0000313" key="14">
    <source>
        <dbReference type="EMBL" id="RFU94412.1"/>
    </source>
</evidence>
<feature type="binding site" evidence="8">
    <location>
        <begin position="251"/>
        <end position="252"/>
    </location>
    <ligand>
        <name>substrate</name>
    </ligand>
</feature>
<accession>A0A372MF56</accession>
<dbReference type="EC" id="1.1.1.94" evidence="11"/>
<evidence type="ECO:0000256" key="11">
    <source>
        <dbReference type="RuleBase" id="RU000439"/>
    </source>
</evidence>
<dbReference type="Pfam" id="PF07479">
    <property type="entry name" value="NAD_Gly3P_dh_C"/>
    <property type="match status" value="1"/>
</dbReference>
<evidence type="ECO:0000256" key="3">
    <source>
        <dbReference type="ARBA" id="ARBA00023002"/>
    </source>
</evidence>
<organism evidence="14 15">
    <name type="scientific">Sphaerochaeta halotolerans</name>
    <dbReference type="NCBI Taxonomy" id="2293840"/>
    <lineage>
        <taxon>Bacteria</taxon>
        <taxon>Pseudomonadati</taxon>
        <taxon>Spirochaetota</taxon>
        <taxon>Spirochaetia</taxon>
        <taxon>Spirochaetales</taxon>
        <taxon>Sphaerochaetaceae</taxon>
        <taxon>Sphaerochaeta</taxon>
    </lineage>
</organism>
<evidence type="ECO:0000256" key="9">
    <source>
        <dbReference type="PIRSR" id="PIRSR000114-3"/>
    </source>
</evidence>
<dbReference type="InterPro" id="IPR006168">
    <property type="entry name" value="G3P_DH_NAD-dep"/>
</dbReference>
<dbReference type="GO" id="GO:0141153">
    <property type="term" value="F:glycerol-3-phosphate dehydrogenase (NADP+) activity"/>
    <property type="evidence" value="ECO:0007669"/>
    <property type="project" value="RHEA"/>
</dbReference>
<proteinExistence type="inferred from homology"/>
<dbReference type="InterPro" id="IPR036291">
    <property type="entry name" value="NAD(P)-bd_dom_sf"/>
</dbReference>
<evidence type="ECO:0000256" key="4">
    <source>
        <dbReference type="ARBA" id="ARBA00023098"/>
    </source>
</evidence>
<dbReference type="EMBL" id="QUWK01000009">
    <property type="protein sequence ID" value="RFU94412.1"/>
    <property type="molecule type" value="Genomic_DNA"/>
</dbReference>
<dbReference type="InterPro" id="IPR013328">
    <property type="entry name" value="6PGD_dom2"/>
</dbReference>
<keyword evidence="3 10" id="KW-0560">Oxidoreductase</keyword>
<keyword evidence="5" id="KW-0594">Phospholipid biosynthesis</keyword>